<organism evidence="1 2">
    <name type="scientific">Neisseria sicca</name>
    <dbReference type="NCBI Taxonomy" id="490"/>
    <lineage>
        <taxon>Bacteria</taxon>
        <taxon>Pseudomonadati</taxon>
        <taxon>Pseudomonadota</taxon>
        <taxon>Betaproteobacteria</taxon>
        <taxon>Neisseriales</taxon>
        <taxon>Neisseriaceae</taxon>
        <taxon>Neisseria</taxon>
    </lineage>
</organism>
<accession>A0A2I1XCK1</accession>
<evidence type="ECO:0000313" key="2">
    <source>
        <dbReference type="Proteomes" id="UP000234767"/>
    </source>
</evidence>
<reference evidence="1 2" key="1">
    <citation type="submission" date="2017-12" db="EMBL/GenBank/DDBJ databases">
        <title>Phylogenetic diversity of female urinary microbiome.</title>
        <authorList>
            <person name="Thomas-White K."/>
            <person name="Wolfe A.J."/>
        </authorList>
    </citation>
    <scope>NUCLEOTIDE SEQUENCE [LARGE SCALE GENOMIC DNA]</scope>
    <source>
        <strain evidence="1 2">UMB0321</strain>
    </source>
</reference>
<proteinExistence type="predicted"/>
<evidence type="ECO:0000313" key="1">
    <source>
        <dbReference type="EMBL" id="PLA40356.1"/>
    </source>
</evidence>
<name>A0A2I1XCK1_NEISI</name>
<gene>
    <name evidence="1" type="ORF">CYK00_05260</name>
</gene>
<dbReference type="AlphaFoldDB" id="A0A2I1XCK1"/>
<dbReference type="EMBL" id="PKJO01000005">
    <property type="protein sequence ID" value="PLA40356.1"/>
    <property type="molecule type" value="Genomic_DNA"/>
</dbReference>
<sequence>MQFSEKSTKFSITYYERFNIGSKRKTRAQSSTPKTPRQQVLPPKQAFVIQRIIIKAGYACF</sequence>
<protein>
    <submittedName>
        <fullName evidence="1">Phage-shock protein</fullName>
    </submittedName>
</protein>
<comment type="caution">
    <text evidence="1">The sequence shown here is derived from an EMBL/GenBank/DDBJ whole genome shotgun (WGS) entry which is preliminary data.</text>
</comment>
<dbReference type="Proteomes" id="UP000234767">
    <property type="component" value="Unassembled WGS sequence"/>
</dbReference>